<proteinExistence type="predicted"/>
<dbReference type="eggNOG" id="COG5443">
    <property type="taxonomic scope" value="Bacteria"/>
</dbReference>
<organism evidence="4 5">
    <name type="scientific">Limimaricola cinnabarinus LL-001</name>
    <dbReference type="NCBI Taxonomy" id="1337093"/>
    <lineage>
        <taxon>Bacteria</taxon>
        <taxon>Pseudomonadati</taxon>
        <taxon>Pseudomonadota</taxon>
        <taxon>Alphaproteobacteria</taxon>
        <taxon>Rhodobacterales</taxon>
        <taxon>Paracoccaceae</taxon>
        <taxon>Limimaricola</taxon>
    </lineage>
</organism>
<evidence type="ECO:0000256" key="1">
    <source>
        <dbReference type="ARBA" id="ARBA00022491"/>
    </source>
</evidence>
<keyword evidence="5" id="KW-1185">Reference proteome</keyword>
<sequence length="159" mass="17654">MALKLTLKPDERIVVNGCMMRNSSRRHVLTIESQADVVRGHDLLDADAPVTPVTRVYYLIQTALIQRAVREDLLPVIQNQLADLAMVFGNPSLGHVFDAASFVSIGDYYKALRALRPVIAHEAELFERIATRAQSDLAAIEPEIAPQPPHSHPERRAQG</sequence>
<keyword evidence="4" id="KW-0969">Cilium</keyword>
<evidence type="ECO:0000313" key="4">
    <source>
        <dbReference type="EMBL" id="GAD57483.1"/>
    </source>
</evidence>
<dbReference type="EMBL" id="BATB01000094">
    <property type="protein sequence ID" value="GAD57483.1"/>
    <property type="molecule type" value="Genomic_DNA"/>
</dbReference>
<evidence type="ECO:0000313" key="5">
    <source>
        <dbReference type="Proteomes" id="UP000016566"/>
    </source>
</evidence>
<reference evidence="4" key="1">
    <citation type="journal article" date="2013" name="Genome Announc.">
        <title>Draft Genome Sequence of Loktanella cinnabarina LL-001T, Isolated from Deep-Sea Floor Sediment.</title>
        <authorList>
            <person name="Nishi S."/>
            <person name="Tsubouchi T."/>
            <person name="Takaki Y."/>
            <person name="Koyanagi R."/>
            <person name="Satoh N."/>
            <person name="Maruyama T."/>
            <person name="Hatada Y."/>
        </authorList>
    </citation>
    <scope>NUCLEOTIDE SEQUENCE [LARGE SCALE GENOMIC DNA]</scope>
    <source>
        <strain evidence="4">LL-001</strain>
    </source>
</reference>
<dbReference type="AlphaFoldDB" id="U3ARX3"/>
<keyword evidence="4" id="KW-0966">Cell projection</keyword>
<dbReference type="RefSeq" id="WP_021695581.1">
    <property type="nucleotide sequence ID" value="NZ_BATB01000094.1"/>
</dbReference>
<dbReference type="Proteomes" id="UP000016566">
    <property type="component" value="Unassembled WGS sequence"/>
</dbReference>
<dbReference type="GO" id="GO:1902209">
    <property type="term" value="P:negative regulation of bacterial-type flagellum assembly"/>
    <property type="evidence" value="ECO:0007669"/>
    <property type="project" value="InterPro"/>
</dbReference>
<protein>
    <submittedName>
        <fullName evidence="4">Flagellar protein flbT</fullName>
    </submittedName>
</protein>
<dbReference type="GO" id="GO:0048027">
    <property type="term" value="F:mRNA 5'-UTR binding"/>
    <property type="evidence" value="ECO:0007669"/>
    <property type="project" value="InterPro"/>
</dbReference>
<evidence type="ECO:0000256" key="3">
    <source>
        <dbReference type="ARBA" id="ARBA00022884"/>
    </source>
</evidence>
<gene>
    <name evidence="4" type="ORF">MBELCI_3535</name>
</gene>
<dbReference type="GO" id="GO:0006402">
    <property type="term" value="P:mRNA catabolic process"/>
    <property type="evidence" value="ECO:0007669"/>
    <property type="project" value="InterPro"/>
</dbReference>
<keyword evidence="2" id="KW-1005">Bacterial flagellum biogenesis</keyword>
<dbReference type="STRING" id="1337093.MBELCI_3535"/>
<accession>U3ARX3</accession>
<dbReference type="InterPro" id="IPR009967">
    <property type="entry name" value="Flagellum_FlbT"/>
</dbReference>
<dbReference type="Pfam" id="PF07378">
    <property type="entry name" value="FlbT"/>
    <property type="match status" value="1"/>
</dbReference>
<dbReference type="GO" id="GO:0044781">
    <property type="term" value="P:bacterial-type flagellum organization"/>
    <property type="evidence" value="ECO:0007669"/>
    <property type="project" value="UniProtKB-KW"/>
</dbReference>
<keyword evidence="4" id="KW-0282">Flagellum</keyword>
<comment type="caution">
    <text evidence="4">The sequence shown here is derived from an EMBL/GenBank/DDBJ whole genome shotgun (WGS) entry which is preliminary data.</text>
</comment>
<evidence type="ECO:0000256" key="2">
    <source>
        <dbReference type="ARBA" id="ARBA00022795"/>
    </source>
</evidence>
<dbReference type="OrthoDB" id="8561314at2"/>
<keyword evidence="1" id="KW-0678">Repressor</keyword>
<name>U3ARX3_9RHOB</name>
<keyword evidence="3" id="KW-0694">RNA-binding</keyword>